<gene>
    <name evidence="2" type="ORF">G8O67_005251</name>
</gene>
<proteinExistence type="predicted"/>
<dbReference type="NCBIfam" id="NF041551">
    <property type="entry name" value="YlcI_YnfO_N"/>
    <property type="match status" value="1"/>
</dbReference>
<reference evidence="2" key="2">
    <citation type="submission" date="2020-02" db="EMBL/GenBank/DDBJ databases">
        <authorList>
            <consortium name="NCBI Pathogen Detection Project"/>
        </authorList>
    </citation>
    <scope>NUCLEOTIDE SEQUENCE</scope>
    <source>
        <strain evidence="2">MA.CK_00/00002125</strain>
    </source>
</reference>
<reference evidence="2" key="1">
    <citation type="journal article" date="2018" name="Genome Biol.">
        <title>SKESA: strategic k-mer extension for scrupulous assemblies.</title>
        <authorList>
            <person name="Souvorov A."/>
            <person name="Agarwala R."/>
            <person name="Lipman D.J."/>
        </authorList>
    </citation>
    <scope>NUCLEOTIDE SEQUENCE</scope>
    <source>
        <strain evidence="2">MA.CK_00/00002125</strain>
    </source>
</reference>
<comment type="caution">
    <text evidence="2">The sequence shown here is derived from an EMBL/GenBank/DDBJ whole genome shotgun (WGS) entry which is preliminary data.</text>
</comment>
<dbReference type="EMBL" id="DAAWYJ010000044">
    <property type="protein sequence ID" value="HAG0017851.1"/>
    <property type="molecule type" value="Genomic_DNA"/>
</dbReference>
<feature type="domain" description="DUF3950" evidence="1">
    <location>
        <begin position="21"/>
        <end position="49"/>
    </location>
</feature>
<evidence type="ECO:0000313" key="2">
    <source>
        <dbReference type="EMBL" id="HAG0017851.1"/>
    </source>
</evidence>
<dbReference type="Pfam" id="PF13132">
    <property type="entry name" value="DUF3950"/>
    <property type="match status" value="1"/>
</dbReference>
<sequence length="57" mass="6544">MSSKPRNSKTVIKNIRFSHSLLEQITMALEAENSRNFSAWVIDACRLKLSAYQSRKS</sequence>
<name>A0A756IH91_SALER</name>
<protein>
    <submittedName>
        <fullName evidence="2">DUF3950 domain-containing protein</fullName>
    </submittedName>
</protein>
<dbReference type="AlphaFoldDB" id="A0A756IH91"/>
<dbReference type="InterPro" id="IPR025030">
    <property type="entry name" value="DUF3950"/>
</dbReference>
<organism evidence="2">
    <name type="scientific">Salmonella enterica</name>
    <name type="common">Salmonella choleraesuis</name>
    <dbReference type="NCBI Taxonomy" id="28901"/>
    <lineage>
        <taxon>Bacteria</taxon>
        <taxon>Pseudomonadati</taxon>
        <taxon>Pseudomonadota</taxon>
        <taxon>Gammaproteobacteria</taxon>
        <taxon>Enterobacterales</taxon>
        <taxon>Enterobacteriaceae</taxon>
        <taxon>Salmonella</taxon>
    </lineage>
</organism>
<evidence type="ECO:0000259" key="1">
    <source>
        <dbReference type="Pfam" id="PF13132"/>
    </source>
</evidence>
<accession>A0A756IH91</accession>